<dbReference type="EMBL" id="JAWJAY010001488">
    <property type="protein sequence ID" value="MDV2888455.1"/>
    <property type="molecule type" value="Genomic_DNA"/>
</dbReference>
<dbReference type="GO" id="GO:0015833">
    <property type="term" value="P:peptide transport"/>
    <property type="evidence" value="ECO:0007669"/>
    <property type="project" value="InterPro"/>
</dbReference>
<comment type="caution">
    <text evidence="9">The sequence shown here is derived from an EMBL/GenBank/DDBJ whole genome shotgun (WGS) entry which is preliminary data.</text>
</comment>
<evidence type="ECO:0000256" key="1">
    <source>
        <dbReference type="ARBA" id="ARBA00004370"/>
    </source>
</evidence>
<dbReference type="InterPro" id="IPR050388">
    <property type="entry name" value="ABC_Ni/Peptide_Import"/>
</dbReference>
<accession>A0AAJ2NTM3</accession>
<dbReference type="PANTHER" id="PTHR43297">
    <property type="entry name" value="OLIGOPEPTIDE TRANSPORT ATP-BINDING PROTEIN APPD"/>
    <property type="match status" value="1"/>
</dbReference>
<keyword evidence="5" id="KW-0547">Nucleotide-binding</keyword>
<feature type="non-terminal residue" evidence="9">
    <location>
        <position position="78"/>
    </location>
</feature>
<keyword evidence="4" id="KW-1003">Cell membrane</keyword>
<evidence type="ECO:0000256" key="4">
    <source>
        <dbReference type="ARBA" id="ARBA00022475"/>
    </source>
</evidence>
<evidence type="ECO:0000313" key="9">
    <source>
        <dbReference type="EMBL" id="MDV2888455.1"/>
    </source>
</evidence>
<comment type="similarity">
    <text evidence="2">Belongs to the ABC transporter superfamily.</text>
</comment>
<evidence type="ECO:0000256" key="7">
    <source>
        <dbReference type="ARBA" id="ARBA00023136"/>
    </source>
</evidence>
<dbReference type="PANTHER" id="PTHR43297:SF2">
    <property type="entry name" value="DIPEPTIDE TRANSPORT ATP-BINDING PROTEIN DPPD"/>
    <property type="match status" value="1"/>
</dbReference>
<evidence type="ECO:0000256" key="2">
    <source>
        <dbReference type="ARBA" id="ARBA00005417"/>
    </source>
</evidence>
<feature type="non-terminal residue" evidence="9">
    <location>
        <position position="1"/>
    </location>
</feature>
<dbReference type="InterPro" id="IPR013563">
    <property type="entry name" value="Oligopep_ABC_C"/>
</dbReference>
<name>A0AAJ2NTM3_ALKPS</name>
<dbReference type="GO" id="GO:0005524">
    <property type="term" value="F:ATP binding"/>
    <property type="evidence" value="ECO:0007669"/>
    <property type="project" value="UniProtKB-KW"/>
</dbReference>
<dbReference type="Gene3D" id="3.40.50.300">
    <property type="entry name" value="P-loop containing nucleotide triphosphate hydrolases"/>
    <property type="match status" value="1"/>
</dbReference>
<gene>
    <name evidence="9" type="ORF">RYX45_25155</name>
</gene>
<evidence type="ECO:0000259" key="8">
    <source>
        <dbReference type="Pfam" id="PF08352"/>
    </source>
</evidence>
<keyword evidence="7" id="KW-0472">Membrane</keyword>
<keyword evidence="3" id="KW-0813">Transport</keyword>
<organism evidence="9 10">
    <name type="scientific">Alkalihalophilus pseudofirmus</name>
    <name type="common">Bacillus pseudofirmus</name>
    <dbReference type="NCBI Taxonomy" id="79885"/>
    <lineage>
        <taxon>Bacteria</taxon>
        <taxon>Bacillati</taxon>
        <taxon>Bacillota</taxon>
        <taxon>Bacilli</taxon>
        <taxon>Bacillales</taxon>
        <taxon>Bacillaceae</taxon>
        <taxon>Alkalihalophilus</taxon>
    </lineage>
</organism>
<evidence type="ECO:0000256" key="3">
    <source>
        <dbReference type="ARBA" id="ARBA00022448"/>
    </source>
</evidence>
<evidence type="ECO:0000256" key="5">
    <source>
        <dbReference type="ARBA" id="ARBA00022741"/>
    </source>
</evidence>
<feature type="domain" description="Oligopeptide/dipeptide ABC transporter C-terminal" evidence="8">
    <location>
        <begin position="50"/>
        <end position="77"/>
    </location>
</feature>
<protein>
    <submittedName>
        <fullName evidence="9">Peptide ABC transporter ATP-binding protein</fullName>
    </submittedName>
</protein>
<dbReference type="Pfam" id="PF08352">
    <property type="entry name" value="oligo_HPY"/>
    <property type="match status" value="1"/>
</dbReference>
<sequence length="78" mass="8829">LDVTIQAQILELLKELKNRLNTSIIMITHDLGVVAEVADYVLVMYAGEVVEYCDVKTLYKKPLHPYTQGLLNSLPKIE</sequence>
<dbReference type="Proteomes" id="UP001285636">
    <property type="component" value="Unassembled WGS sequence"/>
</dbReference>
<dbReference type="InterPro" id="IPR027417">
    <property type="entry name" value="P-loop_NTPase"/>
</dbReference>
<reference evidence="9" key="1">
    <citation type="submission" date="2023-10" db="EMBL/GenBank/DDBJ databases">
        <title>Screening of Alkalihalophilus pseudofirmusBZ-TG-HK211 and Its Alleviation of Salt Stress on Rapeseed Growth.</title>
        <authorList>
            <person name="Zhao B."/>
            <person name="Guo T."/>
        </authorList>
    </citation>
    <scope>NUCLEOTIDE SEQUENCE</scope>
    <source>
        <strain evidence="9">BZ-TG-HK211</strain>
    </source>
</reference>
<dbReference type="GO" id="GO:0016020">
    <property type="term" value="C:membrane"/>
    <property type="evidence" value="ECO:0007669"/>
    <property type="project" value="UniProtKB-SubCell"/>
</dbReference>
<dbReference type="SUPFAM" id="SSF52540">
    <property type="entry name" value="P-loop containing nucleoside triphosphate hydrolases"/>
    <property type="match status" value="1"/>
</dbReference>
<keyword evidence="6 9" id="KW-0067">ATP-binding</keyword>
<evidence type="ECO:0000256" key="6">
    <source>
        <dbReference type="ARBA" id="ARBA00022840"/>
    </source>
</evidence>
<proteinExistence type="inferred from homology"/>
<evidence type="ECO:0000313" key="10">
    <source>
        <dbReference type="Proteomes" id="UP001285636"/>
    </source>
</evidence>
<dbReference type="AlphaFoldDB" id="A0AAJ2NTM3"/>
<comment type="subcellular location">
    <subcellularLocation>
        <location evidence="1">Membrane</location>
    </subcellularLocation>
</comment>